<dbReference type="InterPro" id="IPR002126">
    <property type="entry name" value="Cadherin-like_dom"/>
</dbReference>
<keyword evidence="6" id="KW-1185">Reference proteome</keyword>
<dbReference type="AlphaFoldDB" id="A0A183LCL4"/>
<dbReference type="GO" id="GO:0016342">
    <property type="term" value="C:catenin complex"/>
    <property type="evidence" value="ECO:0007669"/>
    <property type="project" value="TreeGrafter"/>
</dbReference>
<dbReference type="SMART" id="SM00112">
    <property type="entry name" value="CA"/>
    <property type="match status" value="1"/>
</dbReference>
<reference evidence="5 6" key="1">
    <citation type="submission" date="2018-11" db="EMBL/GenBank/DDBJ databases">
        <authorList>
            <consortium name="Pathogen Informatics"/>
        </authorList>
    </citation>
    <scope>NUCLEOTIDE SEQUENCE [LARGE SCALE GENOMIC DNA]</scope>
    <source>
        <strain evidence="5 6">Zambia</strain>
    </source>
</reference>
<name>A0A183LCL4_9TREM</name>
<evidence type="ECO:0000313" key="6">
    <source>
        <dbReference type="Proteomes" id="UP000277204"/>
    </source>
</evidence>
<dbReference type="Proteomes" id="UP000277204">
    <property type="component" value="Unassembled WGS sequence"/>
</dbReference>
<dbReference type="PROSITE" id="PS00232">
    <property type="entry name" value="CADHERIN_1"/>
    <property type="match status" value="1"/>
</dbReference>
<dbReference type="Gene3D" id="2.60.40.60">
    <property type="entry name" value="Cadherins"/>
    <property type="match status" value="1"/>
</dbReference>
<dbReference type="GO" id="GO:0008013">
    <property type="term" value="F:beta-catenin binding"/>
    <property type="evidence" value="ECO:0007669"/>
    <property type="project" value="TreeGrafter"/>
</dbReference>
<dbReference type="STRING" id="48269.A0A183LCL4"/>
<keyword evidence="4" id="KW-0472">Membrane</keyword>
<evidence type="ECO:0000256" key="3">
    <source>
        <dbReference type="ARBA" id="ARBA00022837"/>
    </source>
</evidence>
<gene>
    <name evidence="5" type="ORF">SMRZ_LOCUS1539</name>
</gene>
<evidence type="ECO:0000256" key="4">
    <source>
        <dbReference type="ARBA" id="ARBA00023136"/>
    </source>
</evidence>
<dbReference type="CDD" id="cd11304">
    <property type="entry name" value="Cadherin_repeat"/>
    <property type="match status" value="1"/>
</dbReference>
<dbReference type="PANTHER" id="PTHR24027:SF438">
    <property type="entry name" value="CADHERIN 23"/>
    <property type="match status" value="1"/>
</dbReference>
<dbReference type="GO" id="GO:0045296">
    <property type="term" value="F:cadherin binding"/>
    <property type="evidence" value="ECO:0007669"/>
    <property type="project" value="TreeGrafter"/>
</dbReference>
<evidence type="ECO:0000256" key="1">
    <source>
        <dbReference type="ARBA" id="ARBA00004370"/>
    </source>
</evidence>
<keyword evidence="3" id="KW-0106">Calcium</keyword>
<dbReference type="SUPFAM" id="SSF49313">
    <property type="entry name" value="Cadherin-like"/>
    <property type="match status" value="2"/>
</dbReference>
<accession>A0A183LCL4</accession>
<dbReference type="InterPro" id="IPR020894">
    <property type="entry name" value="Cadherin_CS"/>
</dbReference>
<evidence type="ECO:0000313" key="5">
    <source>
        <dbReference type="EMBL" id="VDO51616.1"/>
    </source>
</evidence>
<dbReference type="PANTHER" id="PTHR24027">
    <property type="entry name" value="CADHERIN-23"/>
    <property type="match status" value="1"/>
</dbReference>
<dbReference type="GO" id="GO:0016477">
    <property type="term" value="P:cell migration"/>
    <property type="evidence" value="ECO:0007669"/>
    <property type="project" value="TreeGrafter"/>
</dbReference>
<dbReference type="InterPro" id="IPR039808">
    <property type="entry name" value="Cadherin"/>
</dbReference>
<dbReference type="PRINTS" id="PR00205">
    <property type="entry name" value="CADHERIN"/>
</dbReference>
<dbReference type="PROSITE" id="PS50268">
    <property type="entry name" value="CADHERIN_2"/>
    <property type="match status" value="1"/>
</dbReference>
<dbReference type="EMBL" id="UZAI01000344">
    <property type="protein sequence ID" value="VDO51616.1"/>
    <property type="molecule type" value="Genomic_DNA"/>
</dbReference>
<dbReference type="GO" id="GO:0007156">
    <property type="term" value="P:homophilic cell adhesion via plasma membrane adhesion molecules"/>
    <property type="evidence" value="ECO:0007669"/>
    <property type="project" value="InterPro"/>
</dbReference>
<keyword evidence="2" id="KW-0677">Repeat</keyword>
<sequence length="430" mass="50397">MAESGFFKLNSTTGELIIKESLDREKSPLSNGLHELIIIAYDQGIPQRSSHLLIIIKILDINDNYPMIHLIDETITLQQSKFKQSSWYSINQSNNNMIQINNQLINKIWQSINDNNNNNQSINISSIIHQLNNYSIHTKMIGNQPINTIINILIINDPDLNENGTVYCFIKNQLLIYSKIYQHSNNYIDHHYYINDKQSFILLEPFNFINLFNNNNNQQEYKEKNKKINEKFIRKSKEESKTGRKQDGMPVTTVTTTTNNNSNIDSFSNHNNYQLRTNMIFDPDKITDLYLLIECSDYGLPSLTTIQTIHFEIIHTLNDKHSLLNISHIQIINQFIMHDINCNYFNEIQKQSNKKSIFSYYDQLSLSKFIYPTRLNHVYMEAKLSICLILMKDIQIHQQLFSIIVKTNYETNENDQIIYELIKEIPNGEL</sequence>
<dbReference type="InterPro" id="IPR015919">
    <property type="entry name" value="Cadherin-like_sf"/>
</dbReference>
<comment type="subcellular location">
    <subcellularLocation>
        <location evidence="1">Membrane</location>
    </subcellularLocation>
</comment>
<organism evidence="5 6">
    <name type="scientific">Schistosoma margrebowiei</name>
    <dbReference type="NCBI Taxonomy" id="48269"/>
    <lineage>
        <taxon>Eukaryota</taxon>
        <taxon>Metazoa</taxon>
        <taxon>Spiralia</taxon>
        <taxon>Lophotrochozoa</taxon>
        <taxon>Platyhelminthes</taxon>
        <taxon>Trematoda</taxon>
        <taxon>Digenea</taxon>
        <taxon>Strigeidida</taxon>
        <taxon>Schistosomatoidea</taxon>
        <taxon>Schistosomatidae</taxon>
        <taxon>Schistosoma</taxon>
    </lineage>
</organism>
<evidence type="ECO:0000256" key="2">
    <source>
        <dbReference type="ARBA" id="ARBA00022737"/>
    </source>
</evidence>
<proteinExistence type="predicted"/>
<dbReference type="GO" id="GO:0005509">
    <property type="term" value="F:calcium ion binding"/>
    <property type="evidence" value="ECO:0007669"/>
    <property type="project" value="UniProtKB-UniRule"/>
</dbReference>
<protein>
    <submittedName>
        <fullName evidence="5">Uncharacterized protein</fullName>
    </submittedName>
</protein>